<accession>A0ABY8KYQ2</accession>
<sequence>MDFEKIFKELRSSLTVLFNDKYNDFSKESKKDIDRFLNASKEKLERWTLLLAEGKLTLQDFEWLVESQKDLFEMKALQAAGISKISLGHFKNNIVSTIINTIQAIIFKV</sequence>
<evidence type="ECO:0000313" key="2">
    <source>
        <dbReference type="Proteomes" id="UP001232001"/>
    </source>
</evidence>
<name>A0ABY8KYQ2_9FLAO</name>
<evidence type="ECO:0000313" key="1">
    <source>
        <dbReference type="EMBL" id="WGH74366.1"/>
    </source>
</evidence>
<dbReference type="RefSeq" id="WP_279650247.1">
    <property type="nucleotide sequence ID" value="NZ_CP122539.1"/>
</dbReference>
<protein>
    <submittedName>
        <fullName evidence="1">Uncharacterized protein</fullName>
    </submittedName>
</protein>
<dbReference type="Proteomes" id="UP001232001">
    <property type="component" value="Chromosome"/>
</dbReference>
<keyword evidence="2" id="KW-1185">Reference proteome</keyword>
<gene>
    <name evidence="1" type="ORF">P8625_09595</name>
</gene>
<proteinExistence type="predicted"/>
<organism evidence="1 2">
    <name type="scientific">Tenacibaculum tangerinum</name>
    <dbReference type="NCBI Taxonomy" id="3038772"/>
    <lineage>
        <taxon>Bacteria</taxon>
        <taxon>Pseudomonadati</taxon>
        <taxon>Bacteroidota</taxon>
        <taxon>Flavobacteriia</taxon>
        <taxon>Flavobacteriales</taxon>
        <taxon>Flavobacteriaceae</taxon>
        <taxon>Tenacibaculum</taxon>
    </lineage>
</organism>
<dbReference type="EMBL" id="CP122539">
    <property type="protein sequence ID" value="WGH74366.1"/>
    <property type="molecule type" value="Genomic_DNA"/>
</dbReference>
<reference evidence="1 2" key="1">
    <citation type="submission" date="2023-04" db="EMBL/GenBank/DDBJ databases">
        <title>Tenacibaculum tangerinum sp. nov., isolated from sea tidal flat of South Korea.</title>
        <authorList>
            <person name="Lee S.H."/>
            <person name="Kim J.-J."/>
        </authorList>
    </citation>
    <scope>NUCLEOTIDE SEQUENCE [LARGE SCALE GENOMIC DNA]</scope>
    <source>
        <strain evidence="1 2">GRR-S3-23</strain>
    </source>
</reference>